<accession>A0ABU0R2H5</accession>
<evidence type="ECO:0000313" key="1">
    <source>
        <dbReference type="EMBL" id="MDQ0753861.1"/>
    </source>
</evidence>
<reference evidence="1 2" key="1">
    <citation type="submission" date="2023-07" db="EMBL/GenBank/DDBJ databases">
        <title>Comparative genomics of wheat-associated soil bacteria to identify genetic determinants of phenazine resistance.</title>
        <authorList>
            <person name="Mouncey N."/>
        </authorList>
    </citation>
    <scope>NUCLEOTIDE SEQUENCE [LARGE SCALE GENOMIC DNA]</scope>
    <source>
        <strain evidence="1 2">B3I12</strain>
    </source>
</reference>
<dbReference type="Proteomes" id="UP001232755">
    <property type="component" value="Unassembled WGS sequence"/>
</dbReference>
<organism evidence="1 2">
    <name type="scientific">Streptomyces africanus</name>
    <dbReference type="NCBI Taxonomy" id="231024"/>
    <lineage>
        <taxon>Bacteria</taxon>
        <taxon>Bacillati</taxon>
        <taxon>Actinomycetota</taxon>
        <taxon>Actinomycetes</taxon>
        <taxon>Kitasatosporales</taxon>
        <taxon>Streptomycetaceae</taxon>
        <taxon>Streptomyces</taxon>
    </lineage>
</organism>
<name>A0ABU0R2H5_9ACTN</name>
<gene>
    <name evidence="1" type="ORF">QF034_008092</name>
</gene>
<protein>
    <submittedName>
        <fullName evidence="1">Uncharacterized protein</fullName>
    </submittedName>
</protein>
<dbReference type="EMBL" id="JAUSYP010000001">
    <property type="protein sequence ID" value="MDQ0753861.1"/>
    <property type="molecule type" value="Genomic_DNA"/>
</dbReference>
<keyword evidence="2" id="KW-1185">Reference proteome</keyword>
<sequence>MVEEGEASPAVRVGGESPQAIKLCFHGLSRSFPEERDDPMRDFIVTAHSEAVRIEVSVRTWSGDGLDVFLAELAEEFRGWNGPRTWRSLERDLTLSAEHVGSRVRLTWGLHDRFPDDDWRFEATTDHSPGEDMRNLAIEMRSFLESAPLE</sequence>
<dbReference type="InterPro" id="IPR046196">
    <property type="entry name" value="DUF6228"/>
</dbReference>
<evidence type="ECO:0000313" key="2">
    <source>
        <dbReference type="Proteomes" id="UP001232755"/>
    </source>
</evidence>
<proteinExistence type="predicted"/>
<dbReference type="RefSeq" id="WP_307179650.1">
    <property type="nucleotide sequence ID" value="NZ_JAUSYP010000001.1"/>
</dbReference>
<comment type="caution">
    <text evidence="1">The sequence shown here is derived from an EMBL/GenBank/DDBJ whole genome shotgun (WGS) entry which is preliminary data.</text>
</comment>
<dbReference type="Pfam" id="PF19739">
    <property type="entry name" value="DUF6228"/>
    <property type="match status" value="1"/>
</dbReference>